<evidence type="ECO:0000313" key="2">
    <source>
        <dbReference type="Proteomes" id="UP000798662"/>
    </source>
</evidence>
<name>A0ACC3BZC7_PYRYE</name>
<keyword evidence="2" id="KW-1185">Reference proteome</keyword>
<proteinExistence type="predicted"/>
<accession>A0ACC3BZC7</accession>
<sequence length="540" mass="58597">MASPPPPRSTSSPSLSSAKSSPPSSAWDVQYNALVEFRRTYGHCHTAMGSDDRLVRWTQLQRALHRQGLLLPDRVARLNAIGMVWNRHSSQWEARLHELRQFKAARGHVRVPTSGPLAPLGAWVQNQRTSQRLGRLAPERLVKLDALGMEWAHHRLPPWESRFADLASYASAHGGVTDVPISESVSLHNWVSSQRTQWRKGLMPQSRAARLESIGFVWDAQQAAWEARLSEFVRLREEILRVSTRIADGSMSVAELVSAAEAADAADDAAEGVVDLERAARELCLQRLAAAQTAKGRASAASWRSARKHVGGGAARGGKPSVCELHLPSNRGRTDASTGNGLAEGGEATVRATADRLTASNGVAPPSGAAGASSPGALLPAHSATVGRPPSVSPLAQSPPPPAPLTPGSTLSTPAWTQAPEAATSVVPTKLPLRLRKLQLWMLTQRRLLRTGALRPERFAQLLDARFDFDWFDLEWERGFARLEAAVAASGGRWHARASCLDEGLLFWVRTQRSAKRAGALASHRVRRLDEMGVFDDAAL</sequence>
<gene>
    <name evidence="1" type="ORF">I4F81_005514</name>
</gene>
<protein>
    <submittedName>
        <fullName evidence="1">Uncharacterized protein</fullName>
    </submittedName>
</protein>
<organism evidence="1 2">
    <name type="scientific">Pyropia yezoensis</name>
    <name type="common">Susabi-nori</name>
    <name type="synonym">Porphyra yezoensis</name>
    <dbReference type="NCBI Taxonomy" id="2788"/>
    <lineage>
        <taxon>Eukaryota</taxon>
        <taxon>Rhodophyta</taxon>
        <taxon>Bangiophyceae</taxon>
        <taxon>Bangiales</taxon>
        <taxon>Bangiaceae</taxon>
        <taxon>Pyropia</taxon>
    </lineage>
</organism>
<dbReference type="EMBL" id="CM020619">
    <property type="protein sequence ID" value="KAK1862948.1"/>
    <property type="molecule type" value="Genomic_DNA"/>
</dbReference>
<evidence type="ECO:0000313" key="1">
    <source>
        <dbReference type="EMBL" id="KAK1862948.1"/>
    </source>
</evidence>
<comment type="caution">
    <text evidence="1">The sequence shown here is derived from an EMBL/GenBank/DDBJ whole genome shotgun (WGS) entry which is preliminary data.</text>
</comment>
<dbReference type="Proteomes" id="UP000798662">
    <property type="component" value="Chromosome 2"/>
</dbReference>
<reference evidence="1" key="1">
    <citation type="submission" date="2019-11" db="EMBL/GenBank/DDBJ databases">
        <title>Nori genome reveals adaptations in red seaweeds to the harsh intertidal environment.</title>
        <authorList>
            <person name="Wang D."/>
            <person name="Mao Y."/>
        </authorList>
    </citation>
    <scope>NUCLEOTIDE SEQUENCE</scope>
    <source>
        <tissue evidence="1">Gametophyte</tissue>
    </source>
</reference>